<proteinExistence type="predicted"/>
<comment type="caution">
    <text evidence="2">The sequence shown here is derived from an EMBL/GenBank/DDBJ whole genome shotgun (WGS) entry which is preliminary data.</text>
</comment>
<gene>
    <name evidence="2" type="ORF">Pcinc_022870</name>
</gene>
<evidence type="ECO:0000256" key="1">
    <source>
        <dbReference type="SAM" id="MobiDB-lite"/>
    </source>
</evidence>
<protein>
    <submittedName>
        <fullName evidence="2">Uncharacterized protein</fullName>
    </submittedName>
</protein>
<feature type="region of interest" description="Disordered" evidence="1">
    <location>
        <begin position="80"/>
        <end position="103"/>
    </location>
</feature>
<accession>A0AAE1FEN9</accession>
<evidence type="ECO:0000313" key="3">
    <source>
        <dbReference type="Proteomes" id="UP001286313"/>
    </source>
</evidence>
<dbReference type="EMBL" id="JAWQEG010002430">
    <property type="protein sequence ID" value="KAK3872029.1"/>
    <property type="molecule type" value="Genomic_DNA"/>
</dbReference>
<keyword evidence="3" id="KW-1185">Reference proteome</keyword>
<dbReference type="AlphaFoldDB" id="A0AAE1FEN9"/>
<name>A0AAE1FEN9_PETCI</name>
<sequence length="103" mass="10888">MGIWSKDGVGGILAREEIRSTLPTQTHTHTLACKLLHCASTFTDIQKYKNGIDGGIKEKTAVGKAALPVTPTAQRTYASYGHVKTGKTPSSLSSEGGLDDVDT</sequence>
<evidence type="ECO:0000313" key="2">
    <source>
        <dbReference type="EMBL" id="KAK3872029.1"/>
    </source>
</evidence>
<reference evidence="2" key="1">
    <citation type="submission" date="2023-10" db="EMBL/GenBank/DDBJ databases">
        <title>Genome assemblies of two species of porcelain crab, Petrolisthes cinctipes and Petrolisthes manimaculis (Anomura: Porcellanidae).</title>
        <authorList>
            <person name="Angst P."/>
        </authorList>
    </citation>
    <scope>NUCLEOTIDE SEQUENCE</scope>
    <source>
        <strain evidence="2">PB745_01</strain>
        <tissue evidence="2">Gill</tissue>
    </source>
</reference>
<dbReference type="Proteomes" id="UP001286313">
    <property type="component" value="Unassembled WGS sequence"/>
</dbReference>
<organism evidence="2 3">
    <name type="scientific">Petrolisthes cinctipes</name>
    <name type="common">Flat porcelain crab</name>
    <dbReference type="NCBI Taxonomy" id="88211"/>
    <lineage>
        <taxon>Eukaryota</taxon>
        <taxon>Metazoa</taxon>
        <taxon>Ecdysozoa</taxon>
        <taxon>Arthropoda</taxon>
        <taxon>Crustacea</taxon>
        <taxon>Multicrustacea</taxon>
        <taxon>Malacostraca</taxon>
        <taxon>Eumalacostraca</taxon>
        <taxon>Eucarida</taxon>
        <taxon>Decapoda</taxon>
        <taxon>Pleocyemata</taxon>
        <taxon>Anomura</taxon>
        <taxon>Galatheoidea</taxon>
        <taxon>Porcellanidae</taxon>
        <taxon>Petrolisthes</taxon>
    </lineage>
</organism>